<feature type="region of interest" description="Disordered" evidence="3">
    <location>
        <begin position="491"/>
        <end position="589"/>
    </location>
</feature>
<evidence type="ECO:0000256" key="3">
    <source>
        <dbReference type="SAM" id="MobiDB-lite"/>
    </source>
</evidence>
<accession>A0A814QSF7</accession>
<evidence type="ECO:0000313" key="5">
    <source>
        <dbReference type="EMBL" id="CAF1124015.1"/>
    </source>
</evidence>
<name>A0A814QSF7_9BILA</name>
<feature type="region of interest" description="Disordered" evidence="3">
    <location>
        <begin position="645"/>
        <end position="699"/>
    </location>
</feature>
<dbReference type="Pfam" id="PF00620">
    <property type="entry name" value="RhoGAP"/>
    <property type="match status" value="1"/>
</dbReference>
<comment type="caution">
    <text evidence="5">The sequence shown here is derived from an EMBL/GenBank/DDBJ whole genome shotgun (WGS) entry which is preliminary data.</text>
</comment>
<dbReference type="PROSITE" id="PS50238">
    <property type="entry name" value="RHOGAP"/>
    <property type="match status" value="1"/>
</dbReference>
<dbReference type="AlphaFoldDB" id="A0A814QSF7"/>
<dbReference type="Gene3D" id="1.10.555.10">
    <property type="entry name" value="Rho GTPase activation protein"/>
    <property type="match status" value="1"/>
</dbReference>
<dbReference type="InterPro" id="IPR000198">
    <property type="entry name" value="RhoGAP_dom"/>
</dbReference>
<feature type="coiled-coil region" evidence="2">
    <location>
        <begin position="145"/>
        <end position="193"/>
    </location>
</feature>
<dbReference type="GO" id="GO:0007165">
    <property type="term" value="P:signal transduction"/>
    <property type="evidence" value="ECO:0007669"/>
    <property type="project" value="InterPro"/>
</dbReference>
<dbReference type="GO" id="GO:0032956">
    <property type="term" value="P:regulation of actin cytoskeleton organization"/>
    <property type="evidence" value="ECO:0007669"/>
    <property type="project" value="TreeGrafter"/>
</dbReference>
<protein>
    <recommendedName>
        <fullName evidence="4">Rho-GAP domain-containing protein</fullName>
    </recommendedName>
</protein>
<dbReference type="PANTHER" id="PTHR14130">
    <property type="entry name" value="3BP-1 RELATED RHOGAP"/>
    <property type="match status" value="1"/>
</dbReference>
<dbReference type="InterPro" id="IPR047165">
    <property type="entry name" value="RHG17/44/SH3BP1-like"/>
</dbReference>
<evidence type="ECO:0000256" key="2">
    <source>
        <dbReference type="SAM" id="Coils"/>
    </source>
</evidence>
<dbReference type="EMBL" id="CAJOBB010001884">
    <property type="protein sequence ID" value="CAF3915109.1"/>
    <property type="molecule type" value="Genomic_DNA"/>
</dbReference>
<reference evidence="5" key="1">
    <citation type="submission" date="2021-02" db="EMBL/GenBank/DDBJ databases">
        <authorList>
            <person name="Nowell W R."/>
        </authorList>
    </citation>
    <scope>NUCLEOTIDE SEQUENCE</scope>
</reference>
<dbReference type="InterPro" id="IPR008936">
    <property type="entry name" value="Rho_GTPase_activation_prot"/>
</dbReference>
<evidence type="ECO:0000256" key="1">
    <source>
        <dbReference type="ARBA" id="ARBA00022468"/>
    </source>
</evidence>
<dbReference type="Proteomes" id="UP000663860">
    <property type="component" value="Unassembled WGS sequence"/>
</dbReference>
<feature type="compositionally biased region" description="Low complexity" evidence="3">
    <location>
        <begin position="571"/>
        <end position="584"/>
    </location>
</feature>
<evidence type="ECO:0000313" key="7">
    <source>
        <dbReference type="Proteomes" id="UP000663860"/>
    </source>
</evidence>
<dbReference type="GO" id="GO:0005096">
    <property type="term" value="F:GTPase activator activity"/>
    <property type="evidence" value="ECO:0007669"/>
    <property type="project" value="UniProtKB-KW"/>
</dbReference>
<feature type="region of interest" description="Disordered" evidence="3">
    <location>
        <begin position="1"/>
        <end position="29"/>
    </location>
</feature>
<dbReference type="InterPro" id="IPR027267">
    <property type="entry name" value="AH/BAR_dom_sf"/>
</dbReference>
<proteinExistence type="predicted"/>
<dbReference type="PANTHER" id="PTHR14130:SF14">
    <property type="entry name" value="RHO GTPASE-ACTIVATING PROTEIN 92B"/>
    <property type="match status" value="1"/>
</dbReference>
<gene>
    <name evidence="5" type="ORF">IZO911_LOCUS24307</name>
    <name evidence="6" type="ORF">KXQ929_LOCUS23576</name>
</gene>
<dbReference type="EMBL" id="CAJNOE010000291">
    <property type="protein sequence ID" value="CAF1124015.1"/>
    <property type="molecule type" value="Genomic_DNA"/>
</dbReference>
<feature type="compositionally biased region" description="Pro residues" evidence="3">
    <location>
        <begin position="686"/>
        <end position="695"/>
    </location>
</feature>
<dbReference type="Proteomes" id="UP000663868">
    <property type="component" value="Unassembled WGS sequence"/>
</dbReference>
<dbReference type="SUPFAM" id="SSF48350">
    <property type="entry name" value="GTPase activation domain, GAP"/>
    <property type="match status" value="1"/>
</dbReference>
<feature type="compositionally biased region" description="Low complexity" evidence="3">
    <location>
        <begin position="1"/>
        <end position="26"/>
    </location>
</feature>
<organism evidence="5 7">
    <name type="scientific">Adineta steineri</name>
    <dbReference type="NCBI Taxonomy" id="433720"/>
    <lineage>
        <taxon>Eukaryota</taxon>
        <taxon>Metazoa</taxon>
        <taxon>Spiralia</taxon>
        <taxon>Gnathifera</taxon>
        <taxon>Rotifera</taxon>
        <taxon>Eurotatoria</taxon>
        <taxon>Bdelloidea</taxon>
        <taxon>Adinetida</taxon>
        <taxon>Adinetidae</taxon>
        <taxon>Adineta</taxon>
    </lineage>
</organism>
<dbReference type="GO" id="GO:0035020">
    <property type="term" value="P:regulation of Rac protein signal transduction"/>
    <property type="evidence" value="ECO:0007669"/>
    <property type="project" value="TreeGrafter"/>
</dbReference>
<sequence length="744" mass="84220">MTCVRRNSFTETNSSENRSSDNDSGSVWERAGRRATITASPWMNKIKPFIYGPKTDNTPDYYNRVRYIRDSCKVLSDVWKSDKDYLNKSIDSEISKAFKEFRQGEVARNYRSPYGPNGAPSVLNRTIDDLIQIHEFIDSRRKESLDQIKKIIEQARDKQANIRQTMTELKENYEKSQRKLETADSNLKKFQTRSDRLTLSNFDERSNELEDIRTECEQARTLAHDTYATETYKIANEEHYLTQNIFSQYLFEQNNYYSQISKYLSLRIPIIEQRLEEDELTPPFKCDLIKHCSKRYDTLLAYPIEICIQLLKNSVNEEGLFRIAAANGKQKKLVAELDLQSIDRATSLNELGYDPHVPANTLKQYLRELPDCLLTSALFPQWNEIPLLSEPARVPRIGQLINQLPKINYENLRYLVRFLARVTQYQSENRMTPENLGICVGCSILYPKDQSSNPYASASTILELMIIHHKQFFPNSSQQDQSVKPIKSQPDLIPTEFHSKSRSGSNENLLDTQSLSGFPHPSPSTRRKNKAPPPPPSSLSQPIQTEQTSPDQTSTPYLTGNRIKLKKETKTLTSKSAEESSPSSNQVNNLRKIFTRVPSSSSFTPSDRGHVRTLSDGIQLDRPGAPPPLPPPVVVVASPIIRSKDRTSISLPATINNNNNNEYEGNISSVEEKSIESDSSTDQVNPAPPPPPPPVTDGVKVGKLISELNNRMAAAKLNNAQPNTIRASSIRNSTLSTPGETTDF</sequence>
<feature type="compositionally biased region" description="Polar residues" evidence="3">
    <location>
        <begin position="718"/>
        <end position="744"/>
    </location>
</feature>
<dbReference type="SUPFAM" id="SSF103657">
    <property type="entry name" value="BAR/IMD domain-like"/>
    <property type="match status" value="1"/>
</dbReference>
<evidence type="ECO:0000313" key="6">
    <source>
        <dbReference type="EMBL" id="CAF3915109.1"/>
    </source>
</evidence>
<feature type="region of interest" description="Disordered" evidence="3">
    <location>
        <begin position="717"/>
        <end position="744"/>
    </location>
</feature>
<keyword evidence="2" id="KW-0175">Coiled coil</keyword>
<feature type="domain" description="Rho-GAP" evidence="4">
    <location>
        <begin position="286"/>
        <end position="473"/>
    </location>
</feature>
<keyword evidence="1" id="KW-0343">GTPase activation</keyword>
<feature type="compositionally biased region" description="Polar residues" evidence="3">
    <location>
        <begin position="502"/>
        <end position="516"/>
    </location>
</feature>
<dbReference type="SMART" id="SM00324">
    <property type="entry name" value="RhoGAP"/>
    <property type="match status" value="1"/>
</dbReference>
<evidence type="ECO:0000259" key="4">
    <source>
        <dbReference type="PROSITE" id="PS50238"/>
    </source>
</evidence>
<feature type="compositionally biased region" description="Polar residues" evidence="3">
    <location>
        <begin position="543"/>
        <end position="558"/>
    </location>
</feature>